<proteinExistence type="predicted"/>
<gene>
    <name evidence="1" type="ORF">QAD02_018343</name>
</gene>
<accession>A0ACC2PGF7</accession>
<dbReference type="Proteomes" id="UP001239111">
    <property type="component" value="Chromosome 1"/>
</dbReference>
<evidence type="ECO:0000313" key="2">
    <source>
        <dbReference type="Proteomes" id="UP001239111"/>
    </source>
</evidence>
<dbReference type="EMBL" id="CM056741">
    <property type="protein sequence ID" value="KAJ8682551.1"/>
    <property type="molecule type" value="Genomic_DNA"/>
</dbReference>
<sequence length="424" mass="49161">MYLQLCILLFSFAHIKTHEDVFERHETNRLLAIRRRWSYEENVIVRYSEKIPNNTFSFATCKYDKYPRRVSCDVSTKQLDDNWYSKGGDTCTIAFVPCCGDYFTSNDFNPKYASLNYLKGSNKILLSWNETNGHEGWIVHKIEIIDMAMCNRTNLRFLISHDDPTVPIDKTLQLVIYDNRFDVIVFQNDECFGSKWCKISYDEYGQKIGEQRDFPLDLIALNLTLTEPLPFTEEIYAYGVLKIGNGSKILAFRILPDRIIELETNITSSHSILVPLVSIANNTILICGKHPESDYGATPIHCHQYTNQSTKPTFDHMDAFVNHVVSVHGLTEDGIIFFALDYSSNDFVYYIVKWILDDPEKKHYYLQSPYALNHSKNVIYAIQTESSSDLRTKNLCVQYTYLSPCYDIQENCLMQEKLCLKGRL</sequence>
<organism evidence="1 2">
    <name type="scientific">Eretmocerus hayati</name>
    <dbReference type="NCBI Taxonomy" id="131215"/>
    <lineage>
        <taxon>Eukaryota</taxon>
        <taxon>Metazoa</taxon>
        <taxon>Ecdysozoa</taxon>
        <taxon>Arthropoda</taxon>
        <taxon>Hexapoda</taxon>
        <taxon>Insecta</taxon>
        <taxon>Pterygota</taxon>
        <taxon>Neoptera</taxon>
        <taxon>Endopterygota</taxon>
        <taxon>Hymenoptera</taxon>
        <taxon>Apocrita</taxon>
        <taxon>Proctotrupomorpha</taxon>
        <taxon>Chalcidoidea</taxon>
        <taxon>Aphelinidae</taxon>
        <taxon>Aphelininae</taxon>
        <taxon>Eretmocerus</taxon>
    </lineage>
</organism>
<name>A0ACC2PGF7_9HYME</name>
<reference evidence="1" key="1">
    <citation type="submission" date="2023-04" db="EMBL/GenBank/DDBJ databases">
        <title>A chromosome-level genome assembly of the parasitoid wasp Eretmocerus hayati.</title>
        <authorList>
            <person name="Zhong Y."/>
            <person name="Liu S."/>
            <person name="Liu Y."/>
        </authorList>
    </citation>
    <scope>NUCLEOTIDE SEQUENCE</scope>
    <source>
        <strain evidence="1">ZJU_SS_LIU_2023</strain>
    </source>
</reference>
<protein>
    <submittedName>
        <fullName evidence="1">Uncharacterized protein</fullName>
    </submittedName>
</protein>
<evidence type="ECO:0000313" key="1">
    <source>
        <dbReference type="EMBL" id="KAJ8682551.1"/>
    </source>
</evidence>
<keyword evidence="2" id="KW-1185">Reference proteome</keyword>
<comment type="caution">
    <text evidence="1">The sequence shown here is derived from an EMBL/GenBank/DDBJ whole genome shotgun (WGS) entry which is preliminary data.</text>
</comment>